<evidence type="ECO:0000313" key="1">
    <source>
        <dbReference type="EMBL" id="WCR07339.1"/>
    </source>
</evidence>
<gene>
    <name evidence="1" type="ORF">JHX87_00320</name>
</gene>
<accession>A0ABY7SKF8</accession>
<protein>
    <submittedName>
        <fullName evidence="1">Uncharacterized protein</fullName>
    </submittedName>
</protein>
<sequence length="128" mass="14534">MSDTDFDDWLRATWAETQGFTLLMVLIGLGEGRVDLLRSAYLHVIGDDLTWNEMVRHFDSSGEAWDAVAMFRAGREGLVAHDVAKDRLDALMRAMNGDRTLIRDGEFYNRDGLMLRLDDAEPQPPLFS</sequence>
<evidence type="ECO:0000313" key="2">
    <source>
        <dbReference type="Proteomes" id="UP001219349"/>
    </source>
</evidence>
<name>A0ABY7SKF8_9RHOB</name>
<dbReference type="Proteomes" id="UP001219349">
    <property type="component" value="Chromosome"/>
</dbReference>
<keyword evidence="2" id="KW-1185">Reference proteome</keyword>
<proteinExistence type="predicted"/>
<organism evidence="1 2">
    <name type="scientific">Paracoccus fistulariae</name>
    <dbReference type="NCBI Taxonomy" id="658446"/>
    <lineage>
        <taxon>Bacteria</taxon>
        <taxon>Pseudomonadati</taxon>
        <taxon>Pseudomonadota</taxon>
        <taxon>Alphaproteobacteria</taxon>
        <taxon>Rhodobacterales</taxon>
        <taxon>Paracoccaceae</taxon>
        <taxon>Paracoccus</taxon>
    </lineage>
</organism>
<dbReference type="EMBL" id="CP067136">
    <property type="protein sequence ID" value="WCR07339.1"/>
    <property type="molecule type" value="Genomic_DNA"/>
</dbReference>
<reference evidence="1 2" key="1">
    <citation type="submission" date="2021-01" db="EMBL/GenBank/DDBJ databases">
        <title>Biogeographic distribution of Paracoccus.</title>
        <authorList>
            <person name="Hollensteiner J."/>
            <person name="Leineberger J."/>
            <person name="Brinkhoff T."/>
            <person name="Daniel R."/>
        </authorList>
    </citation>
    <scope>NUCLEOTIDE SEQUENCE [LARGE SCALE GENOMIC DNA]</scope>
    <source>
        <strain evidence="1 2">KCTC 22803</strain>
    </source>
</reference>
<dbReference type="RefSeq" id="WP_271884326.1">
    <property type="nucleotide sequence ID" value="NZ_CP067136.1"/>
</dbReference>